<evidence type="ECO:0000313" key="5">
    <source>
        <dbReference type="Proteomes" id="UP000243950"/>
    </source>
</evidence>
<dbReference type="Pfam" id="PF00171">
    <property type="entry name" value="Aldedh"/>
    <property type="match status" value="1"/>
</dbReference>
<reference evidence="5" key="1">
    <citation type="submission" date="2016-10" db="EMBL/GenBank/DDBJ databases">
        <authorList>
            <person name="Varghese N."/>
            <person name="Submissions S."/>
        </authorList>
    </citation>
    <scope>NUCLEOTIDE SEQUENCE [LARGE SCALE GENOMIC DNA]</scope>
    <source>
        <strain evidence="5">JCM 2783</strain>
    </source>
</reference>
<dbReference type="InterPro" id="IPR016162">
    <property type="entry name" value="Ald_DH_N"/>
</dbReference>
<evidence type="ECO:0000259" key="2">
    <source>
        <dbReference type="Pfam" id="PF00171"/>
    </source>
</evidence>
<dbReference type="SUPFAM" id="SSF53720">
    <property type="entry name" value="ALDH-like"/>
    <property type="match status" value="1"/>
</dbReference>
<evidence type="ECO:0000313" key="3">
    <source>
        <dbReference type="EMBL" id="SFE10073.1"/>
    </source>
</evidence>
<organism evidence="4 5">
    <name type="scientific">Pseudomonas straminea</name>
    <dbReference type="NCBI Taxonomy" id="47882"/>
    <lineage>
        <taxon>Bacteria</taxon>
        <taxon>Pseudomonadati</taxon>
        <taxon>Pseudomonadota</taxon>
        <taxon>Gammaproteobacteria</taxon>
        <taxon>Pseudomonadales</taxon>
        <taxon>Pseudomonadaceae</taxon>
        <taxon>Phytopseudomonas</taxon>
    </lineage>
</organism>
<gene>
    <name evidence="3" type="ORF">SAMN05216372_108189</name>
    <name evidence="4" type="ORF">SAMN05216372_111127</name>
</gene>
<dbReference type="EMBL" id="FOMO01000011">
    <property type="protein sequence ID" value="SFE21455.1"/>
    <property type="molecule type" value="Genomic_DNA"/>
</dbReference>
<proteinExistence type="predicted"/>
<dbReference type="GO" id="GO:0016491">
    <property type="term" value="F:oxidoreductase activity"/>
    <property type="evidence" value="ECO:0007669"/>
    <property type="project" value="UniProtKB-KW"/>
</dbReference>
<dbReference type="InterPro" id="IPR015590">
    <property type="entry name" value="Aldehyde_DH_dom"/>
</dbReference>
<sequence length="143" mass="15201">MIYAKPGTAGAVVTLKSRYGNYIGGEFVAPVGGQYFTNTSPVDASAIGEFPRSDAKDIDKALDAAHAAADAWGKTSVQDRALILLKIADRIEANLELLAVAETWDNGKAVRETLNADVPLAADHFRYFAGCIRAQEGTSAEIN</sequence>
<dbReference type="Proteomes" id="UP000243950">
    <property type="component" value="Unassembled WGS sequence"/>
</dbReference>
<dbReference type="RefSeq" id="WP_143103618.1">
    <property type="nucleotide sequence ID" value="NZ_FOMO01000008.1"/>
</dbReference>
<evidence type="ECO:0000313" key="4">
    <source>
        <dbReference type="EMBL" id="SFE21455.1"/>
    </source>
</evidence>
<protein>
    <submittedName>
        <fullName evidence="4">Aldehyde dehydrogenase</fullName>
    </submittedName>
</protein>
<dbReference type="AlphaFoldDB" id="A0A1I1YPC7"/>
<dbReference type="PANTHER" id="PTHR43111:SF1">
    <property type="entry name" value="ALDEHYDE DEHYDROGENASE B-RELATED"/>
    <property type="match status" value="1"/>
</dbReference>
<dbReference type="PANTHER" id="PTHR43111">
    <property type="entry name" value="ALDEHYDE DEHYDROGENASE B-RELATED"/>
    <property type="match status" value="1"/>
</dbReference>
<dbReference type="InterPro" id="IPR016161">
    <property type="entry name" value="Ald_DH/histidinol_DH"/>
</dbReference>
<evidence type="ECO:0000256" key="1">
    <source>
        <dbReference type="ARBA" id="ARBA00023002"/>
    </source>
</evidence>
<keyword evidence="5" id="KW-1185">Reference proteome</keyword>
<reference evidence="4" key="2">
    <citation type="submission" date="2016-10" db="EMBL/GenBank/DDBJ databases">
        <authorList>
            <person name="de Groot N.N."/>
        </authorList>
    </citation>
    <scope>NUCLEOTIDE SEQUENCE [LARGE SCALE GENOMIC DNA]</scope>
    <source>
        <strain evidence="4">JCM 2783</strain>
    </source>
</reference>
<dbReference type="Gene3D" id="3.40.605.10">
    <property type="entry name" value="Aldehyde Dehydrogenase, Chain A, domain 1"/>
    <property type="match status" value="1"/>
</dbReference>
<keyword evidence="1" id="KW-0560">Oxidoreductase</keyword>
<feature type="domain" description="Aldehyde dehydrogenase" evidence="2">
    <location>
        <begin position="34"/>
        <end position="140"/>
    </location>
</feature>
<accession>A0A1I1YPC7</accession>
<feature type="non-terminal residue" evidence="4">
    <location>
        <position position="143"/>
    </location>
</feature>
<name>A0A1I1YPC7_PSEOC</name>
<dbReference type="EMBL" id="FOMO01000008">
    <property type="protein sequence ID" value="SFE10073.1"/>
    <property type="molecule type" value="Genomic_DNA"/>
</dbReference>